<accession>A0A8S9N1G1</accession>
<protein>
    <submittedName>
        <fullName evidence="1">Uncharacterized protein</fullName>
    </submittedName>
</protein>
<name>A0A8S9N1G1_BRACR</name>
<comment type="caution">
    <text evidence="1">The sequence shown here is derived from an EMBL/GenBank/DDBJ whole genome shotgun (WGS) entry which is preliminary data.</text>
</comment>
<evidence type="ECO:0000313" key="1">
    <source>
        <dbReference type="EMBL" id="KAF3489291.1"/>
    </source>
</evidence>
<dbReference type="EMBL" id="QGKX02002183">
    <property type="protein sequence ID" value="KAF3489291.1"/>
    <property type="molecule type" value="Genomic_DNA"/>
</dbReference>
<dbReference type="Proteomes" id="UP000712600">
    <property type="component" value="Unassembled WGS sequence"/>
</dbReference>
<sequence>MLLRLSIDADASGQRAMYIHYLPLYWFCLRIQRAHDFIGFECGKLSSTDAGRRLSIDTGRRLSINAGREASASRCV</sequence>
<evidence type="ECO:0000313" key="2">
    <source>
        <dbReference type="Proteomes" id="UP000712600"/>
    </source>
</evidence>
<reference evidence="1" key="1">
    <citation type="submission" date="2019-12" db="EMBL/GenBank/DDBJ databases">
        <title>Genome sequencing and annotation of Brassica cretica.</title>
        <authorList>
            <person name="Studholme D.J."/>
            <person name="Sarris P."/>
        </authorList>
    </citation>
    <scope>NUCLEOTIDE SEQUENCE</scope>
    <source>
        <strain evidence="1">PFS-109/04</strain>
        <tissue evidence="1">Leaf</tissue>
    </source>
</reference>
<dbReference type="AlphaFoldDB" id="A0A8S9N1G1"/>
<organism evidence="1 2">
    <name type="scientific">Brassica cretica</name>
    <name type="common">Mustard</name>
    <dbReference type="NCBI Taxonomy" id="69181"/>
    <lineage>
        <taxon>Eukaryota</taxon>
        <taxon>Viridiplantae</taxon>
        <taxon>Streptophyta</taxon>
        <taxon>Embryophyta</taxon>
        <taxon>Tracheophyta</taxon>
        <taxon>Spermatophyta</taxon>
        <taxon>Magnoliopsida</taxon>
        <taxon>eudicotyledons</taxon>
        <taxon>Gunneridae</taxon>
        <taxon>Pentapetalae</taxon>
        <taxon>rosids</taxon>
        <taxon>malvids</taxon>
        <taxon>Brassicales</taxon>
        <taxon>Brassicaceae</taxon>
        <taxon>Brassiceae</taxon>
        <taxon>Brassica</taxon>
    </lineage>
</organism>
<proteinExistence type="predicted"/>
<gene>
    <name evidence="1" type="ORF">F2Q69_00054001</name>
</gene>